<reference evidence="3" key="1">
    <citation type="submission" date="2021-02" db="EMBL/GenBank/DDBJ databases">
        <title>Genome sequence Cadophora malorum strain M34.</title>
        <authorList>
            <person name="Stefanovic E."/>
            <person name="Vu D."/>
            <person name="Scully C."/>
            <person name="Dijksterhuis J."/>
            <person name="Roader J."/>
            <person name="Houbraken J."/>
        </authorList>
    </citation>
    <scope>NUCLEOTIDE SEQUENCE</scope>
    <source>
        <strain evidence="3">M34</strain>
    </source>
</reference>
<sequence>MLFSTFILAASAIGYSAGSPLPQGTGTGADSCKTDPLTGDIWKTLDIDTFLKDWTAANVTKATTNNIQALSASFGAPNFFCGLDQFCNADQPCLPVTLPAWYALVAIQNWNSYMNSVNTAISFASNIAGLTLPGVVSDFYKKPKDDVTPLKTLSTVFSTTLGMIPFTGAVSTAASAVSGGIGFLGRQLTIPEEPDRFMAWSDISGSLATVVSDYQAAVSKPFKAVIDAPVDDPAGINAILSGGQFLGIAQNFTQTDLQSAVTDSINIFAIGLVLQAQGVFIYRFPNGCTNEDDQPSRLCVPGGDAEGGDAGYLMLKADGDANAESQDDFAKTLMDKYGMTKEQILIAPTACFDANNKQQFANPFGNALPLNKDAQCLFNLAVCGKGDGDWDNNEGIVDNCRKNGVPGI</sequence>
<dbReference type="InterPro" id="IPR057194">
    <property type="entry name" value="DUF7872"/>
</dbReference>
<protein>
    <recommendedName>
        <fullName evidence="2">DUF7872 domain-containing protein</fullName>
    </recommendedName>
</protein>
<feature type="signal peptide" evidence="1">
    <location>
        <begin position="1"/>
        <end position="18"/>
    </location>
</feature>
<dbReference type="PANTHER" id="PTHR33339">
    <property type="entry name" value="LYSM DOMAIN-CONTAINING PROTEIN"/>
    <property type="match status" value="1"/>
</dbReference>
<accession>A0A8H7WD10</accession>
<keyword evidence="1" id="KW-0732">Signal</keyword>
<evidence type="ECO:0000259" key="2">
    <source>
        <dbReference type="Pfam" id="PF25278"/>
    </source>
</evidence>
<evidence type="ECO:0000256" key="1">
    <source>
        <dbReference type="SAM" id="SignalP"/>
    </source>
</evidence>
<evidence type="ECO:0000313" key="3">
    <source>
        <dbReference type="EMBL" id="KAG4422597.1"/>
    </source>
</evidence>
<dbReference type="EMBL" id="JAFJYH010000046">
    <property type="protein sequence ID" value="KAG4422597.1"/>
    <property type="molecule type" value="Genomic_DNA"/>
</dbReference>
<name>A0A8H7WD10_9HELO</name>
<comment type="caution">
    <text evidence="3">The sequence shown here is derived from an EMBL/GenBank/DDBJ whole genome shotgun (WGS) entry which is preliminary data.</text>
</comment>
<dbReference type="Pfam" id="PF25278">
    <property type="entry name" value="DUF7872"/>
    <property type="match status" value="1"/>
</dbReference>
<evidence type="ECO:0000313" key="4">
    <source>
        <dbReference type="Proteomes" id="UP000664132"/>
    </source>
</evidence>
<dbReference type="Proteomes" id="UP000664132">
    <property type="component" value="Unassembled WGS sequence"/>
</dbReference>
<dbReference type="AlphaFoldDB" id="A0A8H7WD10"/>
<dbReference type="OrthoDB" id="2501761at2759"/>
<feature type="chain" id="PRO_5034017152" description="DUF7872 domain-containing protein" evidence="1">
    <location>
        <begin position="19"/>
        <end position="408"/>
    </location>
</feature>
<organism evidence="3 4">
    <name type="scientific">Cadophora malorum</name>
    <dbReference type="NCBI Taxonomy" id="108018"/>
    <lineage>
        <taxon>Eukaryota</taxon>
        <taxon>Fungi</taxon>
        <taxon>Dikarya</taxon>
        <taxon>Ascomycota</taxon>
        <taxon>Pezizomycotina</taxon>
        <taxon>Leotiomycetes</taxon>
        <taxon>Helotiales</taxon>
        <taxon>Ploettnerulaceae</taxon>
        <taxon>Cadophora</taxon>
    </lineage>
</organism>
<keyword evidence="4" id="KW-1185">Reference proteome</keyword>
<gene>
    <name evidence="3" type="ORF">IFR04_004218</name>
</gene>
<proteinExistence type="predicted"/>
<dbReference type="PANTHER" id="PTHR33339:SF1">
    <property type="entry name" value="LYSM DOMAIN-CONTAINING PROTEIN"/>
    <property type="match status" value="1"/>
</dbReference>
<feature type="domain" description="DUF7872" evidence="2">
    <location>
        <begin position="193"/>
        <end position="404"/>
    </location>
</feature>